<dbReference type="SMART" id="SM00100">
    <property type="entry name" value="cNMP"/>
    <property type="match status" value="1"/>
</dbReference>
<dbReference type="PROSITE" id="PS00889">
    <property type="entry name" value="CNMP_BINDING_2"/>
    <property type="match status" value="1"/>
</dbReference>
<evidence type="ECO:0000313" key="4">
    <source>
        <dbReference type="Proteomes" id="UP000193642"/>
    </source>
</evidence>
<organism evidence="3 4">
    <name type="scientific">Rhizoclosmatium globosum</name>
    <dbReference type="NCBI Taxonomy" id="329046"/>
    <lineage>
        <taxon>Eukaryota</taxon>
        <taxon>Fungi</taxon>
        <taxon>Fungi incertae sedis</taxon>
        <taxon>Chytridiomycota</taxon>
        <taxon>Chytridiomycota incertae sedis</taxon>
        <taxon>Chytridiomycetes</taxon>
        <taxon>Chytridiales</taxon>
        <taxon>Chytriomycetaceae</taxon>
        <taxon>Rhizoclosmatium</taxon>
    </lineage>
</organism>
<protein>
    <submittedName>
        <fullName evidence="3">Camp-binding domain-like protein</fullName>
    </submittedName>
</protein>
<evidence type="ECO:0000313" key="3">
    <source>
        <dbReference type="EMBL" id="ORY39904.1"/>
    </source>
</evidence>
<dbReference type="CDD" id="cd00038">
    <property type="entry name" value="CAP_ED"/>
    <property type="match status" value="1"/>
</dbReference>
<dbReference type="GO" id="GO:0035725">
    <property type="term" value="P:sodium ion transmembrane transport"/>
    <property type="evidence" value="ECO:0007669"/>
    <property type="project" value="TreeGrafter"/>
</dbReference>
<dbReference type="PROSITE" id="PS50042">
    <property type="entry name" value="CNMP_BINDING_3"/>
    <property type="match status" value="1"/>
</dbReference>
<dbReference type="InterPro" id="IPR014710">
    <property type="entry name" value="RmlC-like_jellyroll"/>
</dbReference>
<sequence length="326" mass="36674">MSVSSVCIVFIHIQSCTLYYIGKLVEFKDWDHQFSHWASYPGGIRAASNAERYLWMSSQSIGNMFPLTYEPETVAEQIATLIFISVGAVLYAILIGLISSAAISFDAPGKLYRQKIDELTEYISWKNIDKKTSKKLLQYYDLKYRGKYFEETTILAGLNNSLQREVASINCRKLIEKVPFLERSVGDGRDDIFLGKLAMALVPVCYLAGDFIFNQGEKSTEMFFILSGTVNIIVNGTVVSSCSDGSFFGEVALIANMPRTASIQAVTSCNVYSLSADDFNDILLDYKDIRDRIDLIYEERMSKIRVEQGLPARTTLVQSNFQSLLE</sequence>
<dbReference type="OrthoDB" id="2152421at2759"/>
<keyword evidence="1" id="KW-0472">Membrane</keyword>
<feature type="transmembrane region" description="Helical" evidence="1">
    <location>
        <begin position="78"/>
        <end position="105"/>
    </location>
</feature>
<name>A0A1Y2BYZ8_9FUNG</name>
<evidence type="ECO:0000259" key="2">
    <source>
        <dbReference type="PROSITE" id="PS50042"/>
    </source>
</evidence>
<keyword evidence="1" id="KW-1133">Transmembrane helix</keyword>
<dbReference type="AlphaFoldDB" id="A0A1Y2BYZ8"/>
<dbReference type="EMBL" id="MCGO01000037">
    <property type="protein sequence ID" value="ORY39904.1"/>
    <property type="molecule type" value="Genomic_DNA"/>
</dbReference>
<dbReference type="PRINTS" id="PR00103">
    <property type="entry name" value="CAMPKINASE"/>
</dbReference>
<proteinExistence type="predicted"/>
<dbReference type="GO" id="GO:0003254">
    <property type="term" value="P:regulation of membrane depolarization"/>
    <property type="evidence" value="ECO:0007669"/>
    <property type="project" value="TreeGrafter"/>
</dbReference>
<dbReference type="GO" id="GO:0005249">
    <property type="term" value="F:voltage-gated potassium channel activity"/>
    <property type="evidence" value="ECO:0007669"/>
    <property type="project" value="TreeGrafter"/>
</dbReference>
<dbReference type="Gene3D" id="2.60.120.10">
    <property type="entry name" value="Jelly Rolls"/>
    <property type="match status" value="1"/>
</dbReference>
<dbReference type="GO" id="GO:0098855">
    <property type="term" value="C:HCN channel complex"/>
    <property type="evidence" value="ECO:0007669"/>
    <property type="project" value="TreeGrafter"/>
</dbReference>
<dbReference type="InterPro" id="IPR018490">
    <property type="entry name" value="cNMP-bd_dom_sf"/>
</dbReference>
<keyword evidence="4" id="KW-1185">Reference proteome</keyword>
<comment type="caution">
    <text evidence="3">The sequence shown here is derived from an EMBL/GenBank/DDBJ whole genome shotgun (WGS) entry which is preliminary data.</text>
</comment>
<evidence type="ECO:0000256" key="1">
    <source>
        <dbReference type="SAM" id="Phobius"/>
    </source>
</evidence>
<dbReference type="PANTHER" id="PTHR45689">
    <property type="entry name" value="I[[H]] CHANNEL, ISOFORM E"/>
    <property type="match status" value="1"/>
</dbReference>
<gene>
    <name evidence="3" type="ORF">BCR33DRAFT_787873</name>
</gene>
<dbReference type="Proteomes" id="UP000193642">
    <property type="component" value="Unassembled WGS sequence"/>
</dbReference>
<dbReference type="Gene3D" id="1.10.287.630">
    <property type="entry name" value="Helix hairpin bin"/>
    <property type="match status" value="1"/>
</dbReference>
<dbReference type="SUPFAM" id="SSF51206">
    <property type="entry name" value="cAMP-binding domain-like"/>
    <property type="match status" value="1"/>
</dbReference>
<keyword evidence="1" id="KW-0812">Transmembrane</keyword>
<dbReference type="Pfam" id="PF00027">
    <property type="entry name" value="cNMP_binding"/>
    <property type="match status" value="1"/>
</dbReference>
<dbReference type="InterPro" id="IPR051413">
    <property type="entry name" value="K/Na_HCN_channel"/>
</dbReference>
<reference evidence="3 4" key="1">
    <citation type="submission" date="2016-07" db="EMBL/GenBank/DDBJ databases">
        <title>Pervasive Adenine N6-methylation of Active Genes in Fungi.</title>
        <authorList>
            <consortium name="DOE Joint Genome Institute"/>
            <person name="Mondo S.J."/>
            <person name="Dannebaum R.O."/>
            <person name="Kuo R.C."/>
            <person name="Labutti K."/>
            <person name="Haridas S."/>
            <person name="Kuo A."/>
            <person name="Salamov A."/>
            <person name="Ahrendt S.R."/>
            <person name="Lipzen A."/>
            <person name="Sullivan W."/>
            <person name="Andreopoulos W.B."/>
            <person name="Clum A."/>
            <person name="Lindquist E."/>
            <person name="Daum C."/>
            <person name="Ramamoorthy G.K."/>
            <person name="Gryganskyi A."/>
            <person name="Culley D."/>
            <person name="Magnuson J.K."/>
            <person name="James T.Y."/>
            <person name="O'Malley M.A."/>
            <person name="Stajich J.E."/>
            <person name="Spatafora J.W."/>
            <person name="Visel A."/>
            <person name="Grigoriev I.V."/>
        </authorList>
    </citation>
    <scope>NUCLEOTIDE SEQUENCE [LARGE SCALE GENOMIC DNA]</scope>
    <source>
        <strain evidence="3 4">JEL800</strain>
    </source>
</reference>
<dbReference type="InterPro" id="IPR000595">
    <property type="entry name" value="cNMP-bd_dom"/>
</dbReference>
<accession>A0A1Y2BYZ8</accession>
<dbReference type="PANTHER" id="PTHR45689:SF5">
    <property type="entry name" value="I[[H]] CHANNEL, ISOFORM E"/>
    <property type="match status" value="1"/>
</dbReference>
<dbReference type="InterPro" id="IPR018488">
    <property type="entry name" value="cNMP-bd_CS"/>
</dbReference>
<feature type="domain" description="Cyclic nucleotide-binding" evidence="2">
    <location>
        <begin position="185"/>
        <end position="300"/>
    </location>
</feature>